<dbReference type="PANTHER" id="PTHR22789:SF0">
    <property type="entry name" value="3-OXO-TETRONATE 4-PHOSPHATE DECARBOXYLASE-RELATED"/>
    <property type="match status" value="1"/>
</dbReference>
<protein>
    <submittedName>
        <fullName evidence="4">L-fuculose-phosphate aldolase</fullName>
        <ecNumber evidence="4">4.1.2.17</ecNumber>
    </submittedName>
</protein>
<dbReference type="Gene3D" id="3.40.225.10">
    <property type="entry name" value="Class II aldolase/adducin N-terminal domain"/>
    <property type="match status" value="1"/>
</dbReference>
<reference evidence="5" key="1">
    <citation type="journal article" date="2019" name="Int. J. Syst. Evol. Microbiol.">
        <title>The Global Catalogue of Microorganisms (GCM) 10K type strain sequencing project: providing services to taxonomists for standard genome sequencing and annotation.</title>
        <authorList>
            <consortium name="The Broad Institute Genomics Platform"/>
            <consortium name="The Broad Institute Genome Sequencing Center for Infectious Disease"/>
            <person name="Wu L."/>
            <person name="Ma J."/>
        </authorList>
    </citation>
    <scope>NUCLEOTIDE SEQUENCE [LARGE SCALE GENOMIC DNA]</scope>
    <source>
        <strain evidence="5">CCUG 54527</strain>
    </source>
</reference>
<dbReference type="SUPFAM" id="SSF53639">
    <property type="entry name" value="AraD/HMP-PK domain-like"/>
    <property type="match status" value="1"/>
</dbReference>
<dbReference type="InterPro" id="IPR050197">
    <property type="entry name" value="Aldolase_class_II_sugar_metab"/>
</dbReference>
<dbReference type="RefSeq" id="WP_377734647.1">
    <property type="nucleotide sequence ID" value="NZ_JBHSRI010000019.1"/>
</dbReference>
<name>A0ABW1L8H2_9BACL</name>
<organism evidence="4 5">
    <name type="scientific">Paenisporosarcina macmurdoensis</name>
    <dbReference type="NCBI Taxonomy" id="212659"/>
    <lineage>
        <taxon>Bacteria</taxon>
        <taxon>Bacillati</taxon>
        <taxon>Bacillota</taxon>
        <taxon>Bacilli</taxon>
        <taxon>Bacillales</taxon>
        <taxon>Caryophanaceae</taxon>
        <taxon>Paenisporosarcina</taxon>
    </lineage>
</organism>
<dbReference type="Pfam" id="PF00596">
    <property type="entry name" value="Aldolase_II"/>
    <property type="match status" value="1"/>
</dbReference>
<evidence type="ECO:0000313" key="4">
    <source>
        <dbReference type="EMBL" id="MFC6040259.1"/>
    </source>
</evidence>
<dbReference type="GO" id="GO:0008738">
    <property type="term" value="F:L-fuculose-phosphate aldolase activity"/>
    <property type="evidence" value="ECO:0007669"/>
    <property type="project" value="UniProtKB-EC"/>
</dbReference>
<evidence type="ECO:0000313" key="5">
    <source>
        <dbReference type="Proteomes" id="UP001596170"/>
    </source>
</evidence>
<dbReference type="InterPro" id="IPR036409">
    <property type="entry name" value="Aldolase_II/adducin_N_sf"/>
</dbReference>
<dbReference type="NCBIfam" id="NF005302">
    <property type="entry name" value="PRK06833.1"/>
    <property type="match status" value="1"/>
</dbReference>
<evidence type="ECO:0000259" key="3">
    <source>
        <dbReference type="SMART" id="SM01007"/>
    </source>
</evidence>
<gene>
    <name evidence="4" type="ORF">ACFPYN_12580</name>
</gene>
<dbReference type="PANTHER" id="PTHR22789">
    <property type="entry name" value="FUCULOSE PHOSPHATE ALDOLASE"/>
    <property type="match status" value="1"/>
</dbReference>
<accession>A0ABW1L8H2</accession>
<keyword evidence="2 4" id="KW-0456">Lyase</keyword>
<dbReference type="EMBL" id="JBHSRI010000019">
    <property type="protein sequence ID" value="MFC6040259.1"/>
    <property type="molecule type" value="Genomic_DNA"/>
</dbReference>
<keyword evidence="5" id="KW-1185">Reference proteome</keyword>
<dbReference type="Proteomes" id="UP001596170">
    <property type="component" value="Unassembled WGS sequence"/>
</dbReference>
<keyword evidence="1" id="KW-0479">Metal-binding</keyword>
<evidence type="ECO:0000256" key="2">
    <source>
        <dbReference type="ARBA" id="ARBA00023239"/>
    </source>
</evidence>
<feature type="domain" description="Class II aldolase/adducin N-terminal" evidence="3">
    <location>
        <begin position="7"/>
        <end position="183"/>
    </location>
</feature>
<dbReference type="SMART" id="SM01007">
    <property type="entry name" value="Aldolase_II"/>
    <property type="match status" value="1"/>
</dbReference>
<dbReference type="EC" id="4.1.2.17" evidence="4"/>
<comment type="caution">
    <text evidence="4">The sequence shown here is derived from an EMBL/GenBank/DDBJ whole genome shotgun (WGS) entry which is preliminary data.</text>
</comment>
<dbReference type="InterPro" id="IPR001303">
    <property type="entry name" value="Aldolase_II/adducin_N"/>
</dbReference>
<proteinExistence type="predicted"/>
<evidence type="ECO:0000256" key="1">
    <source>
        <dbReference type="ARBA" id="ARBA00022723"/>
    </source>
</evidence>
<sequence>MYMKERKEIVDSCKMLISRGLTKGTGGNISIFNRESGHMIISPSGIGYDIMTSDDVVVCDLQGNVIAGDKKPSSEYPMHAIFYVKRTDINAIVHTHSLNATVLASLRWELPAISYLVAYAGENVRCAEYASFGSPELATNAFEAMQDRQAVLLANHGLLAGANNLSTAFAIAEEIEFCCEVYVKAKALGDPVILDQTEMKHMATKFKSYGQK</sequence>